<evidence type="ECO:0000313" key="1">
    <source>
        <dbReference type="EMBL" id="MBF6227002.1"/>
    </source>
</evidence>
<accession>A0ABS0C9F5</accession>
<organism evidence="1 2">
    <name type="scientific">Nocardia abscessus</name>
    <dbReference type="NCBI Taxonomy" id="120957"/>
    <lineage>
        <taxon>Bacteria</taxon>
        <taxon>Bacillati</taxon>
        <taxon>Actinomycetota</taxon>
        <taxon>Actinomycetes</taxon>
        <taxon>Mycobacteriales</taxon>
        <taxon>Nocardiaceae</taxon>
        <taxon>Nocardia</taxon>
    </lineage>
</organism>
<dbReference type="GeneID" id="86969325"/>
<dbReference type="Proteomes" id="UP000807309">
    <property type="component" value="Unassembled WGS sequence"/>
</dbReference>
<evidence type="ECO:0000313" key="2">
    <source>
        <dbReference type="Proteomes" id="UP000807309"/>
    </source>
</evidence>
<gene>
    <name evidence="1" type="ORF">IU470_18060</name>
</gene>
<protein>
    <submittedName>
        <fullName evidence="1">Uncharacterized protein</fullName>
    </submittedName>
</protein>
<keyword evidence="2" id="KW-1185">Reference proteome</keyword>
<dbReference type="EMBL" id="JADLRE010000013">
    <property type="protein sequence ID" value="MBF6227002.1"/>
    <property type="molecule type" value="Genomic_DNA"/>
</dbReference>
<proteinExistence type="predicted"/>
<dbReference type="RefSeq" id="WP_157229649.1">
    <property type="nucleotide sequence ID" value="NZ_JADLRE010000013.1"/>
</dbReference>
<reference evidence="1 2" key="1">
    <citation type="submission" date="2020-10" db="EMBL/GenBank/DDBJ databases">
        <title>Identification of Nocardia species via Next-generation sequencing and recognition of intraspecies genetic diversity.</title>
        <authorList>
            <person name="Li P."/>
            <person name="Li P."/>
            <person name="Lu B."/>
        </authorList>
    </citation>
    <scope>NUCLEOTIDE SEQUENCE [LARGE SCALE GENOMIC DNA]</scope>
    <source>
        <strain evidence="1 2">N-11</strain>
    </source>
</reference>
<comment type="caution">
    <text evidence="1">The sequence shown here is derived from an EMBL/GenBank/DDBJ whole genome shotgun (WGS) entry which is preliminary data.</text>
</comment>
<sequence length="68" mass="7150">MPNPADRRSAALHVADRDSALLSASLTGSSVVTQATAFEPEVRAELLPLTAMVAPRPRVLVVARRSGV</sequence>
<name>A0ABS0C9F5_9NOCA</name>